<keyword evidence="1" id="KW-0732">Signal</keyword>
<evidence type="ECO:0000313" key="2">
    <source>
        <dbReference type="EMBL" id="MBK0396388.1"/>
    </source>
</evidence>
<accession>A0ABS1BTA0</accession>
<comment type="caution">
    <text evidence="2">The sequence shown here is derived from an EMBL/GenBank/DDBJ whole genome shotgun (WGS) entry which is preliminary data.</text>
</comment>
<feature type="signal peptide" evidence="1">
    <location>
        <begin position="1"/>
        <end position="21"/>
    </location>
</feature>
<organism evidence="2 3">
    <name type="scientific">Kingella bonacorsii</name>
    <dbReference type="NCBI Taxonomy" id="2796361"/>
    <lineage>
        <taxon>Bacteria</taxon>
        <taxon>Pseudomonadati</taxon>
        <taxon>Pseudomonadota</taxon>
        <taxon>Betaproteobacteria</taxon>
        <taxon>Neisseriales</taxon>
        <taxon>Neisseriaceae</taxon>
        <taxon>Kingella</taxon>
    </lineage>
</organism>
<feature type="chain" id="PRO_5045834181" description="Periplasmic protein" evidence="1">
    <location>
        <begin position="22"/>
        <end position="177"/>
    </location>
</feature>
<sequence length="177" mass="19474">MMKFKWLVCLAAASFIHSVHAETVNTSAEAASEPASASMVAPIPASVPQAIDDEISRVWKDSSQLFNDTVLLPPVSDMAADNKVQANLRNQVAALHTNTRIPSQLAKVVSLSEPKKLTQREVLQQEISREKNALLAAQNNLVKAGKAKNDAAIKRFGMQVADRIRNMQALQEELRRY</sequence>
<protein>
    <recommendedName>
        <fullName evidence="4">Periplasmic protein</fullName>
    </recommendedName>
</protein>
<evidence type="ECO:0008006" key="4">
    <source>
        <dbReference type="Google" id="ProtNLM"/>
    </source>
</evidence>
<proteinExistence type="predicted"/>
<dbReference type="Proteomes" id="UP000614058">
    <property type="component" value="Unassembled WGS sequence"/>
</dbReference>
<evidence type="ECO:0000313" key="3">
    <source>
        <dbReference type="Proteomes" id="UP000614058"/>
    </source>
</evidence>
<dbReference type="EMBL" id="JAEHNZ010000002">
    <property type="protein sequence ID" value="MBK0396388.1"/>
    <property type="molecule type" value="Genomic_DNA"/>
</dbReference>
<evidence type="ECO:0000256" key="1">
    <source>
        <dbReference type="SAM" id="SignalP"/>
    </source>
</evidence>
<keyword evidence="3" id="KW-1185">Reference proteome</keyword>
<dbReference type="GeneID" id="84907758"/>
<dbReference type="RefSeq" id="WP_003798295.1">
    <property type="nucleotide sequence ID" value="NZ_JAEHNZ010000002.1"/>
</dbReference>
<name>A0ABS1BTA0_9NEIS</name>
<reference evidence="2 3" key="1">
    <citation type="journal article" date="2021" name="Pathogens">
        <title>Isolation and Characterization of Kingella bonacorsii sp. nov., A Novel Kingella Species Detected in a Stable Periodontitis Subject.</title>
        <authorList>
            <person name="Antezack A."/>
            <person name="Boxberger M."/>
            <person name="Rolland C."/>
            <person name="Monnet-Corti V."/>
            <person name="La Scola B."/>
        </authorList>
    </citation>
    <scope>NUCLEOTIDE SEQUENCE [LARGE SCALE GENOMIC DNA]</scope>
    <source>
        <strain evidence="2 3">Marseille-Q4569</strain>
    </source>
</reference>
<gene>
    <name evidence="2" type="ORF">JDW22_07320</name>
</gene>